<dbReference type="GO" id="GO:0051301">
    <property type="term" value="P:cell division"/>
    <property type="evidence" value="ECO:0007669"/>
    <property type="project" value="UniProtKB-KW"/>
</dbReference>
<evidence type="ECO:0000256" key="14">
    <source>
        <dbReference type="NCBIfam" id="TIGR01072"/>
    </source>
</evidence>
<dbReference type="NCBIfam" id="NF006873">
    <property type="entry name" value="PRK09369.1"/>
    <property type="match status" value="1"/>
</dbReference>
<dbReference type="PANTHER" id="PTHR43783:SF1">
    <property type="entry name" value="UDP-N-ACETYLGLUCOSAMINE 1-CARBOXYVINYLTRANSFERASE"/>
    <property type="match status" value="1"/>
</dbReference>
<dbReference type="GO" id="GO:0008760">
    <property type="term" value="F:UDP-N-acetylglucosamine 1-carboxyvinyltransferase activity"/>
    <property type="evidence" value="ECO:0007669"/>
    <property type="project" value="UniProtKB-UniRule"/>
</dbReference>
<keyword evidence="6" id="KW-0133">Cell shape</keyword>
<keyword evidence="7" id="KW-0573">Peptidoglycan synthesis</keyword>
<dbReference type="InterPro" id="IPR050068">
    <property type="entry name" value="MurA_subfamily"/>
</dbReference>
<dbReference type="GO" id="GO:0008360">
    <property type="term" value="P:regulation of cell shape"/>
    <property type="evidence" value="ECO:0007669"/>
    <property type="project" value="UniProtKB-KW"/>
</dbReference>
<keyword evidence="4" id="KW-0132">Cell division</keyword>
<proteinExistence type="inferred from homology"/>
<reference evidence="16 17" key="1">
    <citation type="journal article" date="2016" name="Nat. Commun.">
        <title>Thousands of microbial genomes shed light on interconnected biogeochemical processes in an aquifer system.</title>
        <authorList>
            <person name="Anantharaman K."/>
            <person name="Brown C.T."/>
            <person name="Hug L.A."/>
            <person name="Sharon I."/>
            <person name="Castelle C.J."/>
            <person name="Probst A.J."/>
            <person name="Thomas B.C."/>
            <person name="Singh A."/>
            <person name="Wilkins M.J."/>
            <person name="Karaoz U."/>
            <person name="Brodie E.L."/>
            <person name="Williams K.H."/>
            <person name="Hubbard S.S."/>
            <person name="Banfield J.F."/>
        </authorList>
    </citation>
    <scope>NUCLEOTIDE SEQUENCE [LARGE SCALE GENOMIC DNA]</scope>
</reference>
<evidence type="ECO:0000256" key="2">
    <source>
        <dbReference type="ARBA" id="ARBA00004752"/>
    </source>
</evidence>
<evidence type="ECO:0000256" key="4">
    <source>
        <dbReference type="ARBA" id="ARBA00022618"/>
    </source>
</evidence>
<dbReference type="InterPro" id="IPR013792">
    <property type="entry name" value="RNA3'P_cycl/enolpyr_Trfase_a/b"/>
</dbReference>
<evidence type="ECO:0000256" key="1">
    <source>
        <dbReference type="ARBA" id="ARBA00004496"/>
    </source>
</evidence>
<organism evidence="16 17">
    <name type="scientific">Candidatus Doudnabacteria bacterium RIFCSPHIGHO2_02_FULL_46_11</name>
    <dbReference type="NCBI Taxonomy" id="1817832"/>
    <lineage>
        <taxon>Bacteria</taxon>
        <taxon>Candidatus Doudnaibacteriota</taxon>
    </lineage>
</organism>
<dbReference type="GO" id="GO:0019277">
    <property type="term" value="P:UDP-N-acetylgalactosamine biosynthetic process"/>
    <property type="evidence" value="ECO:0007669"/>
    <property type="project" value="InterPro"/>
</dbReference>
<dbReference type="SUPFAM" id="SSF55205">
    <property type="entry name" value="EPT/RTPC-like"/>
    <property type="match status" value="1"/>
</dbReference>
<gene>
    <name evidence="16" type="ORF">A3J48_02505</name>
</gene>
<evidence type="ECO:0000313" key="16">
    <source>
        <dbReference type="EMBL" id="OGE86346.1"/>
    </source>
</evidence>
<dbReference type="InterPro" id="IPR001986">
    <property type="entry name" value="Enolpyruvate_Tfrase_dom"/>
</dbReference>
<keyword evidence="8" id="KW-0131">Cell cycle</keyword>
<dbReference type="InterPro" id="IPR036968">
    <property type="entry name" value="Enolpyruvate_Tfrase_sf"/>
</dbReference>
<dbReference type="InterPro" id="IPR005750">
    <property type="entry name" value="UDP_GlcNAc_COvinyl_MurA"/>
</dbReference>
<name>A0A1F5P8T8_9BACT</name>
<comment type="subcellular location">
    <subcellularLocation>
        <location evidence="1">Cytoplasm</location>
    </subcellularLocation>
</comment>
<evidence type="ECO:0000313" key="17">
    <source>
        <dbReference type="Proteomes" id="UP000176786"/>
    </source>
</evidence>
<accession>A0A1F5P8T8</accession>
<evidence type="ECO:0000256" key="5">
    <source>
        <dbReference type="ARBA" id="ARBA00022679"/>
    </source>
</evidence>
<evidence type="ECO:0000256" key="8">
    <source>
        <dbReference type="ARBA" id="ARBA00023306"/>
    </source>
</evidence>
<evidence type="ECO:0000259" key="15">
    <source>
        <dbReference type="Pfam" id="PF00275"/>
    </source>
</evidence>
<dbReference type="Gene3D" id="3.65.10.10">
    <property type="entry name" value="Enolpyruvate transferase domain"/>
    <property type="match status" value="2"/>
</dbReference>
<dbReference type="Proteomes" id="UP000176786">
    <property type="component" value="Unassembled WGS sequence"/>
</dbReference>
<comment type="catalytic activity">
    <reaction evidence="13">
        <text>phosphoenolpyruvate + UDP-N-acetyl-alpha-D-glucosamine = UDP-N-acetyl-3-O-(1-carboxyvinyl)-alpha-D-glucosamine + phosphate</text>
        <dbReference type="Rhea" id="RHEA:18681"/>
        <dbReference type="ChEBI" id="CHEBI:43474"/>
        <dbReference type="ChEBI" id="CHEBI:57705"/>
        <dbReference type="ChEBI" id="CHEBI:58702"/>
        <dbReference type="ChEBI" id="CHEBI:68483"/>
        <dbReference type="EC" id="2.5.1.7"/>
    </reaction>
</comment>
<dbReference type="GO" id="GO:0071555">
    <property type="term" value="P:cell wall organization"/>
    <property type="evidence" value="ECO:0007669"/>
    <property type="project" value="UniProtKB-KW"/>
</dbReference>
<evidence type="ECO:0000256" key="11">
    <source>
        <dbReference type="ARBA" id="ARBA00039108"/>
    </source>
</evidence>
<evidence type="ECO:0000256" key="9">
    <source>
        <dbReference type="ARBA" id="ARBA00023316"/>
    </source>
</evidence>
<keyword evidence="5 16" id="KW-0808">Transferase</keyword>
<dbReference type="PANTHER" id="PTHR43783">
    <property type="entry name" value="UDP-N-ACETYLGLUCOSAMINE 1-CARBOXYVINYLTRANSFERASE"/>
    <property type="match status" value="1"/>
</dbReference>
<comment type="similarity">
    <text evidence="10">Belongs to the EPSP synthase family. MurA subfamily.</text>
</comment>
<keyword evidence="9" id="KW-0961">Cell wall biogenesis/degradation</keyword>
<feature type="domain" description="Enolpyruvate transferase" evidence="15">
    <location>
        <begin position="7"/>
        <end position="405"/>
    </location>
</feature>
<evidence type="ECO:0000256" key="3">
    <source>
        <dbReference type="ARBA" id="ARBA00022490"/>
    </source>
</evidence>
<protein>
    <recommendedName>
        <fullName evidence="12 14">UDP-N-acetylglucosamine 1-carboxyvinyltransferase</fullName>
        <ecNumber evidence="11 14">2.5.1.7</ecNumber>
    </recommendedName>
</protein>
<evidence type="ECO:0000256" key="10">
    <source>
        <dbReference type="ARBA" id="ARBA00038367"/>
    </source>
</evidence>
<dbReference type="AlphaFoldDB" id="A0A1F5P8T8"/>
<keyword evidence="3" id="KW-0963">Cytoplasm</keyword>
<comment type="caution">
    <text evidence="16">The sequence shown here is derived from an EMBL/GenBank/DDBJ whole genome shotgun (WGS) entry which is preliminary data.</text>
</comment>
<dbReference type="NCBIfam" id="TIGR01072">
    <property type="entry name" value="murA"/>
    <property type="match status" value="1"/>
</dbReference>
<dbReference type="EC" id="2.5.1.7" evidence="11 14"/>
<sequence>MSKFIINGGQPLSGEVKISGSKNAVLPLIAASVLVPEARLINVPRIKDVDTTLDIFQYLGGGFEWIGKHELLLKSQGIINKPLTEQARALRSSILFAGPLLARFGEATLPHPGGDKIGARPLDAHINSFKALGVEVSEKGTLNFKAGKHLGGDFIMDEPSVTATENLLIYAAGIDAVTTMHLVAMEPHVESLCKFLVKAGVQIEGIGSTTLKVTGSTSLKSVEHAVIPEDIEVASFVAVAAATHSDLIIRDINPETLNALLLQMNKMNINYKIEKDSLHILPPLEPYKASRLQSGLYPKLNSDFLPPLAVLAAQSEGASMIHDWLYEGRQSYLAELYKMGANAVIMDPHRALIIGPTPLHGTEVTSYDIRAGMALLVAALVAEGQTVISGIDHIDRGYEKIEERLKAIGADITREN</sequence>
<dbReference type="GO" id="GO:0009252">
    <property type="term" value="P:peptidoglycan biosynthetic process"/>
    <property type="evidence" value="ECO:0007669"/>
    <property type="project" value="UniProtKB-UniRule"/>
</dbReference>
<evidence type="ECO:0000256" key="6">
    <source>
        <dbReference type="ARBA" id="ARBA00022960"/>
    </source>
</evidence>
<evidence type="ECO:0000256" key="13">
    <source>
        <dbReference type="ARBA" id="ARBA00047527"/>
    </source>
</evidence>
<comment type="pathway">
    <text evidence="2">Cell wall biogenesis; peptidoglycan biosynthesis.</text>
</comment>
<dbReference type="STRING" id="1817832.A3J48_02505"/>
<dbReference type="EMBL" id="MFES01000003">
    <property type="protein sequence ID" value="OGE86346.1"/>
    <property type="molecule type" value="Genomic_DNA"/>
</dbReference>
<dbReference type="GO" id="GO:0005737">
    <property type="term" value="C:cytoplasm"/>
    <property type="evidence" value="ECO:0007669"/>
    <property type="project" value="UniProtKB-SubCell"/>
</dbReference>
<dbReference type="CDD" id="cd01555">
    <property type="entry name" value="UdpNAET"/>
    <property type="match status" value="1"/>
</dbReference>
<evidence type="ECO:0000256" key="7">
    <source>
        <dbReference type="ARBA" id="ARBA00022984"/>
    </source>
</evidence>
<dbReference type="Pfam" id="PF00275">
    <property type="entry name" value="EPSP_synthase"/>
    <property type="match status" value="1"/>
</dbReference>
<evidence type="ECO:0000256" key="12">
    <source>
        <dbReference type="ARBA" id="ARBA00039754"/>
    </source>
</evidence>